<keyword evidence="5 10" id="KW-0813">Transport</keyword>
<organism evidence="11 12">
    <name type="scientific">Nitrincola lacisaponensis</name>
    <dbReference type="NCBI Taxonomy" id="267850"/>
    <lineage>
        <taxon>Bacteria</taxon>
        <taxon>Pseudomonadati</taxon>
        <taxon>Pseudomonadota</taxon>
        <taxon>Gammaproteobacteria</taxon>
        <taxon>Oceanospirillales</taxon>
        <taxon>Oceanospirillaceae</taxon>
        <taxon>Nitrincola</taxon>
    </lineage>
</organism>
<evidence type="ECO:0000313" key="12">
    <source>
        <dbReference type="Proteomes" id="UP000027318"/>
    </source>
</evidence>
<evidence type="ECO:0000256" key="7">
    <source>
        <dbReference type="ARBA" id="ARBA00022764"/>
    </source>
</evidence>
<dbReference type="GO" id="GO:0044874">
    <property type="term" value="P:lipoprotein localization to outer membrane"/>
    <property type="evidence" value="ECO:0007669"/>
    <property type="project" value="UniProtKB-UniRule"/>
</dbReference>
<evidence type="ECO:0000313" key="11">
    <source>
        <dbReference type="EMBL" id="KDE39402.1"/>
    </source>
</evidence>
<dbReference type="InterPro" id="IPR029046">
    <property type="entry name" value="LolA/LolB/LppX"/>
</dbReference>
<dbReference type="EMBL" id="JMSZ01000032">
    <property type="protein sequence ID" value="KDE39402.1"/>
    <property type="molecule type" value="Genomic_DNA"/>
</dbReference>
<evidence type="ECO:0000256" key="6">
    <source>
        <dbReference type="ARBA" id="ARBA00022729"/>
    </source>
</evidence>
<comment type="subcellular location">
    <subcellularLocation>
        <location evidence="1 10">Periplasm</location>
    </subcellularLocation>
</comment>
<dbReference type="PANTHER" id="PTHR35869">
    <property type="entry name" value="OUTER-MEMBRANE LIPOPROTEIN CARRIER PROTEIN"/>
    <property type="match status" value="1"/>
</dbReference>
<dbReference type="SUPFAM" id="SSF89392">
    <property type="entry name" value="Prokaryotic lipoproteins and lipoprotein localization factors"/>
    <property type="match status" value="1"/>
</dbReference>
<dbReference type="OrthoDB" id="9787361at2"/>
<keyword evidence="12" id="KW-1185">Reference proteome</keyword>
<dbReference type="GO" id="GO:0042597">
    <property type="term" value="C:periplasmic space"/>
    <property type="evidence" value="ECO:0007669"/>
    <property type="project" value="UniProtKB-SubCell"/>
</dbReference>
<keyword evidence="6 10" id="KW-0732">Signal</keyword>
<evidence type="ECO:0000256" key="5">
    <source>
        <dbReference type="ARBA" id="ARBA00022448"/>
    </source>
</evidence>
<comment type="subunit">
    <text evidence="3 10">Monomer.</text>
</comment>
<comment type="function">
    <text evidence="10">Participates in the translocation of lipoproteins from the inner membrane to the outer membrane. Only forms a complex with a lipoprotein if the residue after the N-terminal Cys is not an aspartate (The Asp acts as a targeting signal to indicate that the lipoprotein should stay in the inner membrane).</text>
</comment>
<dbReference type="HAMAP" id="MF_00240">
    <property type="entry name" value="LolA"/>
    <property type="match status" value="1"/>
</dbReference>
<dbReference type="Proteomes" id="UP000027318">
    <property type="component" value="Unassembled WGS sequence"/>
</dbReference>
<evidence type="ECO:0000256" key="3">
    <source>
        <dbReference type="ARBA" id="ARBA00011245"/>
    </source>
</evidence>
<dbReference type="CDD" id="cd16325">
    <property type="entry name" value="LolA"/>
    <property type="match status" value="1"/>
</dbReference>
<name>A0A063Y4E3_9GAMM</name>
<dbReference type="Pfam" id="PF03548">
    <property type="entry name" value="LolA"/>
    <property type="match status" value="1"/>
</dbReference>
<dbReference type="RefSeq" id="WP_036548451.1">
    <property type="nucleotide sequence ID" value="NZ_JMSZ01000032.1"/>
</dbReference>
<sequence length="207" mass="23513" precursor="true">MRKLLATLLLSTSLSVNAQPLDQLASLLSGYDRFKSDFEQFVTNERGERGESSTGHFAIARPDRFVWITETPFPQEIISDGEYIWIYDPDLEQATRKPADENTDSAPALILNGRIHELDRRYEVALLQQQGDMVVFELLPKQSGEAMFSRVRLLFKDSVLSELLLDDTLGQRSMIQLSNQELNPELADELFSFDPPDDIDVILDASF</sequence>
<keyword evidence="9 10" id="KW-0143">Chaperone</keyword>
<keyword evidence="7 10" id="KW-0574">Periplasm</keyword>
<gene>
    <name evidence="10" type="primary">lolA</name>
    <name evidence="11" type="ORF">ADINL_2531</name>
</gene>
<evidence type="ECO:0000256" key="8">
    <source>
        <dbReference type="ARBA" id="ARBA00022927"/>
    </source>
</evidence>
<reference evidence="11 12" key="1">
    <citation type="journal article" date="2005" name="Int. J. Syst. Evol. Microbiol.">
        <title>Nitrincola lacisaponensis gen. nov., sp. nov., a novel alkaliphilic bacterium isolated from an alkaline, saline lake.</title>
        <authorList>
            <person name="Dimitriu P.A."/>
            <person name="Shukla S.K."/>
            <person name="Conradt J."/>
            <person name="Marquez M.C."/>
            <person name="Ventosa A."/>
            <person name="Maglia A."/>
            <person name="Peyton B.M."/>
            <person name="Pinkart H.C."/>
            <person name="Mormile M.R."/>
        </authorList>
    </citation>
    <scope>NUCLEOTIDE SEQUENCE [LARGE SCALE GENOMIC DNA]</scope>
    <source>
        <strain evidence="11 12">4CA</strain>
    </source>
</reference>
<evidence type="ECO:0000256" key="10">
    <source>
        <dbReference type="HAMAP-Rule" id="MF_00240"/>
    </source>
</evidence>
<evidence type="ECO:0000256" key="4">
    <source>
        <dbReference type="ARBA" id="ARBA00014035"/>
    </source>
</evidence>
<evidence type="ECO:0000256" key="1">
    <source>
        <dbReference type="ARBA" id="ARBA00004418"/>
    </source>
</evidence>
<evidence type="ECO:0000256" key="9">
    <source>
        <dbReference type="ARBA" id="ARBA00023186"/>
    </source>
</evidence>
<dbReference type="NCBIfam" id="TIGR00547">
    <property type="entry name" value="lolA"/>
    <property type="match status" value="1"/>
</dbReference>
<accession>A0A063Y4E3</accession>
<comment type="caution">
    <text evidence="11">The sequence shown here is derived from an EMBL/GenBank/DDBJ whole genome shotgun (WGS) entry which is preliminary data.</text>
</comment>
<feature type="chain" id="PRO_5008980629" description="Outer-membrane lipoprotein carrier protein" evidence="10">
    <location>
        <begin position="19"/>
        <end position="207"/>
    </location>
</feature>
<dbReference type="GO" id="GO:0042953">
    <property type="term" value="P:lipoprotein transport"/>
    <property type="evidence" value="ECO:0007669"/>
    <property type="project" value="InterPro"/>
</dbReference>
<keyword evidence="8 10" id="KW-0653">Protein transport</keyword>
<dbReference type="Gene3D" id="2.50.20.10">
    <property type="entry name" value="Lipoprotein localisation LolA/LolB/LppX"/>
    <property type="match status" value="1"/>
</dbReference>
<dbReference type="InterPro" id="IPR004564">
    <property type="entry name" value="OM_lipoprot_carrier_LolA-like"/>
</dbReference>
<keyword evidence="11" id="KW-0449">Lipoprotein</keyword>
<dbReference type="AlphaFoldDB" id="A0A063Y4E3"/>
<protein>
    <recommendedName>
        <fullName evidence="4 10">Outer-membrane lipoprotein carrier protein</fullName>
    </recommendedName>
</protein>
<evidence type="ECO:0000256" key="2">
    <source>
        <dbReference type="ARBA" id="ARBA00007615"/>
    </source>
</evidence>
<dbReference type="STRING" id="267850.ADINL_2531"/>
<proteinExistence type="inferred from homology"/>
<dbReference type="InterPro" id="IPR018323">
    <property type="entry name" value="OM_lipoprot_carrier_LolA_Pbac"/>
</dbReference>
<feature type="signal peptide" evidence="10">
    <location>
        <begin position="1"/>
        <end position="18"/>
    </location>
</feature>
<dbReference type="PANTHER" id="PTHR35869:SF1">
    <property type="entry name" value="OUTER-MEMBRANE LIPOPROTEIN CARRIER PROTEIN"/>
    <property type="match status" value="1"/>
</dbReference>
<comment type="similarity">
    <text evidence="2 10">Belongs to the LolA family.</text>
</comment>